<feature type="domain" description="Aminotransferase class I/classII large" evidence="9">
    <location>
        <begin position="2"/>
        <end position="295"/>
    </location>
</feature>
<evidence type="ECO:0000256" key="3">
    <source>
        <dbReference type="ARBA" id="ARBA00013220"/>
    </source>
</evidence>
<keyword evidence="6" id="KW-0012">Acyltransferase</keyword>
<evidence type="ECO:0000256" key="1">
    <source>
        <dbReference type="ARBA" id="ARBA00001933"/>
    </source>
</evidence>
<protein>
    <recommendedName>
        <fullName evidence="3">serine C-palmitoyltransferase</fullName>
        <ecNumber evidence="3">2.3.1.50</ecNumber>
    </recommendedName>
</protein>
<dbReference type="InterPro" id="IPR050087">
    <property type="entry name" value="AON_synthase_class-II"/>
</dbReference>
<dbReference type="InterPro" id="IPR015424">
    <property type="entry name" value="PyrdxlP-dep_Trfase"/>
</dbReference>
<dbReference type="GO" id="GO:0046512">
    <property type="term" value="P:sphingosine biosynthetic process"/>
    <property type="evidence" value="ECO:0007669"/>
    <property type="project" value="TreeGrafter"/>
</dbReference>
<keyword evidence="5 8" id="KW-0663">Pyridoxal phosphate</keyword>
<dbReference type="Gene3D" id="3.90.1150.10">
    <property type="entry name" value="Aspartate Aminotransferase, domain 1"/>
    <property type="match status" value="1"/>
</dbReference>
<keyword evidence="4 10" id="KW-0808">Transferase</keyword>
<dbReference type="Gene3D" id="3.40.640.10">
    <property type="entry name" value="Type I PLP-dependent aspartate aminotransferase-like (Major domain)"/>
    <property type="match status" value="1"/>
</dbReference>
<dbReference type="InterPro" id="IPR015421">
    <property type="entry name" value="PyrdxlP-dep_Trfase_major"/>
</dbReference>
<evidence type="ECO:0000256" key="5">
    <source>
        <dbReference type="ARBA" id="ARBA00022898"/>
    </source>
</evidence>
<proteinExistence type="inferred from homology"/>
<reference evidence="11" key="3">
    <citation type="journal article" date="2016" name="Gigascience">
        <title>De novo construction of an expanded transcriptome assembly for the western tarnished plant bug, Lygus hesperus.</title>
        <authorList>
            <person name="Tassone E.E."/>
            <person name="Geib S.M."/>
            <person name="Hall B."/>
            <person name="Fabrick J.A."/>
            <person name="Brent C.S."/>
            <person name="Hull J.J."/>
        </authorList>
    </citation>
    <scope>NUCLEOTIDE SEQUENCE</scope>
</reference>
<dbReference type="GO" id="GO:0046513">
    <property type="term" value="P:ceramide biosynthetic process"/>
    <property type="evidence" value="ECO:0007669"/>
    <property type="project" value="TreeGrafter"/>
</dbReference>
<reference evidence="10" key="2">
    <citation type="submission" date="2014-07" db="EMBL/GenBank/DDBJ databases">
        <authorList>
            <person name="Hull J."/>
        </authorList>
    </citation>
    <scope>NUCLEOTIDE SEQUENCE</scope>
</reference>
<dbReference type="GO" id="GO:0017059">
    <property type="term" value="C:serine palmitoyltransferase complex"/>
    <property type="evidence" value="ECO:0007669"/>
    <property type="project" value="TreeGrafter"/>
</dbReference>
<dbReference type="GO" id="GO:0016020">
    <property type="term" value="C:membrane"/>
    <property type="evidence" value="ECO:0007669"/>
    <property type="project" value="GOC"/>
</dbReference>
<dbReference type="EC" id="2.3.1.50" evidence="3"/>
<dbReference type="AlphaFoldDB" id="A0A0A9X0R2"/>
<comment type="cofactor">
    <cofactor evidence="1 8">
        <name>pyridoxal 5'-phosphate</name>
        <dbReference type="ChEBI" id="CHEBI:597326"/>
    </cofactor>
</comment>
<evidence type="ECO:0000313" key="10">
    <source>
        <dbReference type="EMBL" id="JAG13266.1"/>
    </source>
</evidence>
<dbReference type="EMBL" id="GBHO01030338">
    <property type="protein sequence ID" value="JAG13266.1"/>
    <property type="molecule type" value="Transcribed_RNA"/>
</dbReference>
<evidence type="ECO:0000256" key="8">
    <source>
        <dbReference type="RuleBase" id="RU003693"/>
    </source>
</evidence>
<dbReference type="SUPFAM" id="SSF53383">
    <property type="entry name" value="PLP-dependent transferases"/>
    <property type="match status" value="1"/>
</dbReference>
<name>A0A0A9X0R2_LYGHE</name>
<dbReference type="InterPro" id="IPR001917">
    <property type="entry name" value="Aminotrans_II_pyridoxalP_BS"/>
</dbReference>
<evidence type="ECO:0000256" key="6">
    <source>
        <dbReference type="ARBA" id="ARBA00023315"/>
    </source>
</evidence>
<dbReference type="PROSITE" id="PS00599">
    <property type="entry name" value="AA_TRANSFER_CLASS_2"/>
    <property type="match status" value="1"/>
</dbReference>
<evidence type="ECO:0000256" key="4">
    <source>
        <dbReference type="ARBA" id="ARBA00022679"/>
    </source>
</evidence>
<comment type="catalytic activity">
    <reaction evidence="7">
        <text>L-serine + hexadecanoyl-CoA + H(+) = 3-oxosphinganine + CO2 + CoA</text>
        <dbReference type="Rhea" id="RHEA:14761"/>
        <dbReference type="ChEBI" id="CHEBI:15378"/>
        <dbReference type="ChEBI" id="CHEBI:16526"/>
        <dbReference type="ChEBI" id="CHEBI:33384"/>
        <dbReference type="ChEBI" id="CHEBI:57287"/>
        <dbReference type="ChEBI" id="CHEBI:57379"/>
        <dbReference type="ChEBI" id="CHEBI:58299"/>
        <dbReference type="EC" id="2.3.1.50"/>
    </reaction>
</comment>
<sequence length="315" mass="34780">MVFSMGFGTNSTGLPVLARNGTLIISDSINHASIIVGSRASGAKIAIFKHDSMDDLEKLIRKSIIEGQPRTHRPWKSIIIIVEGIYSMEGEFCNLPKLIELKKKYKCYLYVDEAHSIGCIGRTGRGVCEHFNIDTKEVDLMMGTFTKSFGSVGGYIAGDKHVIQYLRSNSEGYLTSMSIPPAACQQIISALRIINGKDGTNIGREKLRSIHENSLYFRKALIDAGLHVLGDEGSPVIPVLLYMPSKILFCDQTRIRGLAVVTVGFPATPLLLGRARFCLSASHTREDLEDAVQKIIEVSKLLDVDYGRDTNHSYQ</sequence>
<comment type="similarity">
    <text evidence="2 8">Belongs to the class-II pyridoxal-phosphate-dependent aminotransferase family.</text>
</comment>
<dbReference type="InterPro" id="IPR015422">
    <property type="entry name" value="PyrdxlP-dep_Trfase_small"/>
</dbReference>
<evidence type="ECO:0000256" key="2">
    <source>
        <dbReference type="ARBA" id="ARBA00008392"/>
    </source>
</evidence>
<dbReference type="GO" id="GO:0004758">
    <property type="term" value="F:serine C-palmitoyltransferase activity"/>
    <property type="evidence" value="ECO:0007669"/>
    <property type="project" value="UniProtKB-EC"/>
</dbReference>
<dbReference type="PANTHER" id="PTHR13693:SF3">
    <property type="entry name" value="LD36009P"/>
    <property type="match status" value="1"/>
</dbReference>
<dbReference type="InterPro" id="IPR004839">
    <property type="entry name" value="Aminotransferase_I/II_large"/>
</dbReference>
<gene>
    <name evidence="10" type="primary">SPTLC2</name>
    <name evidence="10" type="ORF">CM83_16944</name>
    <name evidence="11" type="ORF">g.3987</name>
</gene>
<reference evidence="10" key="1">
    <citation type="journal article" date="2014" name="PLoS ONE">
        <title>Transcriptome-Based Identification of ABC Transporters in the Western Tarnished Plant Bug Lygus hesperus.</title>
        <authorList>
            <person name="Hull J.J."/>
            <person name="Chaney K."/>
            <person name="Geib S.M."/>
            <person name="Fabrick J.A."/>
            <person name="Brent C.S."/>
            <person name="Walsh D."/>
            <person name="Lavine L.C."/>
        </authorList>
    </citation>
    <scope>NUCLEOTIDE SEQUENCE</scope>
</reference>
<evidence type="ECO:0000256" key="7">
    <source>
        <dbReference type="ARBA" id="ARBA00048528"/>
    </source>
</evidence>
<accession>A0A0A9X0R2</accession>
<evidence type="ECO:0000259" key="9">
    <source>
        <dbReference type="Pfam" id="PF00155"/>
    </source>
</evidence>
<organism evidence="10">
    <name type="scientific">Lygus hesperus</name>
    <name type="common">Western plant bug</name>
    <dbReference type="NCBI Taxonomy" id="30085"/>
    <lineage>
        <taxon>Eukaryota</taxon>
        <taxon>Metazoa</taxon>
        <taxon>Ecdysozoa</taxon>
        <taxon>Arthropoda</taxon>
        <taxon>Hexapoda</taxon>
        <taxon>Insecta</taxon>
        <taxon>Pterygota</taxon>
        <taxon>Neoptera</taxon>
        <taxon>Paraneoptera</taxon>
        <taxon>Hemiptera</taxon>
        <taxon>Heteroptera</taxon>
        <taxon>Panheteroptera</taxon>
        <taxon>Cimicomorpha</taxon>
        <taxon>Miridae</taxon>
        <taxon>Mirini</taxon>
        <taxon>Lygus</taxon>
    </lineage>
</organism>
<dbReference type="GO" id="GO:0030170">
    <property type="term" value="F:pyridoxal phosphate binding"/>
    <property type="evidence" value="ECO:0007669"/>
    <property type="project" value="InterPro"/>
</dbReference>
<evidence type="ECO:0000313" key="11">
    <source>
        <dbReference type="EMBL" id="JAQ04962.1"/>
    </source>
</evidence>
<dbReference type="PANTHER" id="PTHR13693">
    <property type="entry name" value="CLASS II AMINOTRANSFERASE/8-AMINO-7-OXONONANOATE SYNTHASE"/>
    <property type="match status" value="1"/>
</dbReference>
<dbReference type="EMBL" id="GDHC01013667">
    <property type="protein sequence ID" value="JAQ04962.1"/>
    <property type="molecule type" value="Transcribed_RNA"/>
</dbReference>
<dbReference type="Pfam" id="PF00155">
    <property type="entry name" value="Aminotran_1_2"/>
    <property type="match status" value="1"/>
</dbReference>